<proteinExistence type="predicted"/>
<keyword evidence="1" id="KW-0812">Transmembrane</keyword>
<dbReference type="RefSeq" id="WP_006459346.1">
    <property type="nucleotide sequence ID" value="NZ_CP007030.1"/>
</dbReference>
<evidence type="ECO:0008006" key="4">
    <source>
        <dbReference type="Google" id="ProtNLM"/>
    </source>
</evidence>
<dbReference type="KEGG" id="tao:THIAE_03065"/>
<accession>W0DV64</accession>
<organism evidence="2 3">
    <name type="scientific">Thiomicrospira aerophila AL3</name>
    <dbReference type="NCBI Taxonomy" id="717772"/>
    <lineage>
        <taxon>Bacteria</taxon>
        <taxon>Pseudomonadati</taxon>
        <taxon>Pseudomonadota</taxon>
        <taxon>Gammaproteobacteria</taxon>
        <taxon>Thiotrichales</taxon>
        <taxon>Piscirickettsiaceae</taxon>
        <taxon>Thiomicrospira</taxon>
    </lineage>
</organism>
<name>W0DV64_9GAMM</name>
<keyword evidence="3" id="KW-1185">Reference proteome</keyword>
<dbReference type="STRING" id="717772.THIAE_03065"/>
<dbReference type="eggNOG" id="COG2165">
    <property type="taxonomic scope" value="Bacteria"/>
</dbReference>
<dbReference type="OrthoDB" id="5615424at2"/>
<dbReference type="EMBL" id="CP007030">
    <property type="protein sequence ID" value="AHF00889.1"/>
    <property type="molecule type" value="Genomic_DNA"/>
</dbReference>
<dbReference type="InterPro" id="IPR012902">
    <property type="entry name" value="N_methyl_site"/>
</dbReference>
<feature type="transmembrane region" description="Helical" evidence="1">
    <location>
        <begin position="21"/>
        <end position="42"/>
    </location>
</feature>
<protein>
    <recommendedName>
        <fullName evidence="4">Prepilin-type N-terminal cleavage/methylation domain-containing protein</fullName>
    </recommendedName>
</protein>
<evidence type="ECO:0000313" key="2">
    <source>
        <dbReference type="EMBL" id="AHF00889.1"/>
    </source>
</evidence>
<gene>
    <name evidence="2" type="ORF">THIAE_03065</name>
</gene>
<sequence>MTKTTRFTLLKHHKSLKRQGGFSLIEIAIVLVIIGLLIAGIMKGAELITNARISTAANDVNNYAMALVSYEQRYGNILTRAQTDGNGWQADSQRLLSELNNTGFINPKSQHSLGGPIYLVKNGTSSGSPNGTLGSANLANNGSNSFNWAVCYAEINDDSHINHLIRLIDGTESLGSGRARLVHNSTLISSSDSNFAADDNHRTVCFEI</sequence>
<keyword evidence="1" id="KW-0472">Membrane</keyword>
<dbReference type="NCBIfam" id="TIGR02532">
    <property type="entry name" value="IV_pilin_GFxxxE"/>
    <property type="match status" value="1"/>
</dbReference>
<dbReference type="InterPro" id="IPR045584">
    <property type="entry name" value="Pilin-like"/>
</dbReference>
<dbReference type="AlphaFoldDB" id="W0DV64"/>
<reference evidence="2 3" key="1">
    <citation type="submission" date="2013-12" db="EMBL/GenBank/DDBJ databases">
        <authorList>
            <consortium name="DOE Joint Genome Institute"/>
            <person name="Kappler U."/>
            <person name="Huntemann M."/>
            <person name="Han J."/>
            <person name="Chen A."/>
            <person name="Kyrpides N."/>
            <person name="Mavromatis K."/>
            <person name="Markowitz V."/>
            <person name="Palaniappan K."/>
            <person name="Ivanova N."/>
            <person name="Schaumberg A."/>
            <person name="Pati A."/>
            <person name="Liolios K."/>
            <person name="Nordberg H.P."/>
            <person name="Cantor M.N."/>
            <person name="Hua S.X."/>
            <person name="Woyke T."/>
        </authorList>
    </citation>
    <scope>NUCLEOTIDE SEQUENCE [LARGE SCALE GENOMIC DNA]</scope>
    <source>
        <strain evidence="3">AL2</strain>
    </source>
</reference>
<dbReference type="InParanoid" id="W0DV64"/>
<keyword evidence="1" id="KW-1133">Transmembrane helix</keyword>
<dbReference type="Gene3D" id="3.30.700.10">
    <property type="entry name" value="Glycoprotein, Type 4 Pilin"/>
    <property type="match status" value="1"/>
</dbReference>
<dbReference type="Proteomes" id="UP000005380">
    <property type="component" value="Chromosome"/>
</dbReference>
<evidence type="ECO:0000256" key="1">
    <source>
        <dbReference type="SAM" id="Phobius"/>
    </source>
</evidence>
<dbReference type="Pfam" id="PF07963">
    <property type="entry name" value="N_methyl"/>
    <property type="match status" value="1"/>
</dbReference>
<dbReference type="PROSITE" id="PS00409">
    <property type="entry name" value="PROKAR_NTER_METHYL"/>
    <property type="match status" value="1"/>
</dbReference>
<evidence type="ECO:0000313" key="3">
    <source>
        <dbReference type="Proteomes" id="UP000005380"/>
    </source>
</evidence>
<dbReference type="HOGENOM" id="CLU_1320370_0_0_6"/>
<dbReference type="SUPFAM" id="SSF54523">
    <property type="entry name" value="Pili subunits"/>
    <property type="match status" value="1"/>
</dbReference>